<dbReference type="Proteomes" id="UP000307440">
    <property type="component" value="Unassembled WGS sequence"/>
</dbReference>
<evidence type="ECO:0000313" key="2">
    <source>
        <dbReference type="EMBL" id="TFK17226.1"/>
    </source>
</evidence>
<dbReference type="EMBL" id="ML210547">
    <property type="protein sequence ID" value="TFK17226.1"/>
    <property type="molecule type" value="Genomic_DNA"/>
</dbReference>
<organism evidence="2 3">
    <name type="scientific">Coprinopsis marcescibilis</name>
    <name type="common">Agaric fungus</name>
    <name type="synonym">Psathyrella marcescibilis</name>
    <dbReference type="NCBI Taxonomy" id="230819"/>
    <lineage>
        <taxon>Eukaryota</taxon>
        <taxon>Fungi</taxon>
        <taxon>Dikarya</taxon>
        <taxon>Basidiomycota</taxon>
        <taxon>Agaricomycotina</taxon>
        <taxon>Agaricomycetes</taxon>
        <taxon>Agaricomycetidae</taxon>
        <taxon>Agaricales</taxon>
        <taxon>Agaricineae</taxon>
        <taxon>Psathyrellaceae</taxon>
        <taxon>Coprinopsis</taxon>
    </lineage>
</organism>
<name>A0A5C3KAV7_COPMA</name>
<protein>
    <submittedName>
        <fullName evidence="2">Uncharacterized protein</fullName>
    </submittedName>
</protein>
<accession>A0A5C3KAV7</accession>
<reference evidence="2 3" key="1">
    <citation type="journal article" date="2019" name="Nat. Ecol. Evol.">
        <title>Megaphylogeny resolves global patterns of mushroom evolution.</title>
        <authorList>
            <person name="Varga T."/>
            <person name="Krizsan K."/>
            <person name="Foldi C."/>
            <person name="Dima B."/>
            <person name="Sanchez-Garcia M."/>
            <person name="Sanchez-Ramirez S."/>
            <person name="Szollosi G.J."/>
            <person name="Szarkandi J.G."/>
            <person name="Papp V."/>
            <person name="Albert L."/>
            <person name="Andreopoulos W."/>
            <person name="Angelini C."/>
            <person name="Antonin V."/>
            <person name="Barry K.W."/>
            <person name="Bougher N.L."/>
            <person name="Buchanan P."/>
            <person name="Buyck B."/>
            <person name="Bense V."/>
            <person name="Catcheside P."/>
            <person name="Chovatia M."/>
            <person name="Cooper J."/>
            <person name="Damon W."/>
            <person name="Desjardin D."/>
            <person name="Finy P."/>
            <person name="Geml J."/>
            <person name="Haridas S."/>
            <person name="Hughes K."/>
            <person name="Justo A."/>
            <person name="Karasinski D."/>
            <person name="Kautmanova I."/>
            <person name="Kiss B."/>
            <person name="Kocsube S."/>
            <person name="Kotiranta H."/>
            <person name="LaButti K.M."/>
            <person name="Lechner B.E."/>
            <person name="Liimatainen K."/>
            <person name="Lipzen A."/>
            <person name="Lukacs Z."/>
            <person name="Mihaltcheva S."/>
            <person name="Morgado L.N."/>
            <person name="Niskanen T."/>
            <person name="Noordeloos M.E."/>
            <person name="Ohm R.A."/>
            <person name="Ortiz-Santana B."/>
            <person name="Ovrebo C."/>
            <person name="Racz N."/>
            <person name="Riley R."/>
            <person name="Savchenko A."/>
            <person name="Shiryaev A."/>
            <person name="Soop K."/>
            <person name="Spirin V."/>
            <person name="Szebenyi C."/>
            <person name="Tomsovsky M."/>
            <person name="Tulloss R.E."/>
            <person name="Uehling J."/>
            <person name="Grigoriev I.V."/>
            <person name="Vagvolgyi C."/>
            <person name="Papp T."/>
            <person name="Martin F.M."/>
            <person name="Miettinen O."/>
            <person name="Hibbett D.S."/>
            <person name="Nagy L.G."/>
        </authorList>
    </citation>
    <scope>NUCLEOTIDE SEQUENCE [LARGE SCALE GENOMIC DNA]</scope>
    <source>
        <strain evidence="2 3">CBS 121175</strain>
    </source>
</reference>
<proteinExistence type="predicted"/>
<evidence type="ECO:0000313" key="3">
    <source>
        <dbReference type="Proteomes" id="UP000307440"/>
    </source>
</evidence>
<dbReference type="AlphaFoldDB" id="A0A5C3KAV7"/>
<evidence type="ECO:0000256" key="1">
    <source>
        <dbReference type="SAM" id="MobiDB-lite"/>
    </source>
</evidence>
<feature type="region of interest" description="Disordered" evidence="1">
    <location>
        <begin position="1"/>
        <end position="43"/>
    </location>
</feature>
<gene>
    <name evidence="2" type="ORF">FA15DRAFT_676221</name>
</gene>
<keyword evidence="3" id="KW-1185">Reference proteome</keyword>
<sequence length="60" mass="6385">MSPCNLPSSSQGTHPGSSMFTRSPSAQVSGGEFNSSGNGHNRVTLNVNLSKYYRLVIVMP</sequence>